<organism evidence="1 2">
    <name type="scientific">Martelella lutilitoris</name>
    <dbReference type="NCBI Taxonomy" id="2583532"/>
    <lineage>
        <taxon>Bacteria</taxon>
        <taxon>Pseudomonadati</taxon>
        <taxon>Pseudomonadota</taxon>
        <taxon>Alphaproteobacteria</taxon>
        <taxon>Hyphomicrobiales</taxon>
        <taxon>Aurantimonadaceae</taxon>
        <taxon>Martelella</taxon>
    </lineage>
</organism>
<evidence type="ECO:0000313" key="2">
    <source>
        <dbReference type="Proteomes" id="UP000307874"/>
    </source>
</evidence>
<dbReference type="EMBL" id="VCLB01000006">
    <property type="protein sequence ID" value="TNB47430.1"/>
    <property type="molecule type" value="Genomic_DNA"/>
</dbReference>
<dbReference type="Proteomes" id="UP000307874">
    <property type="component" value="Unassembled WGS sequence"/>
</dbReference>
<dbReference type="OrthoDB" id="8410049at2"/>
<reference evidence="1 2" key="1">
    <citation type="submission" date="2019-05" db="EMBL/GenBank/DDBJ databases">
        <authorList>
            <person name="Lee S.D."/>
        </authorList>
    </citation>
    <scope>NUCLEOTIDE SEQUENCE [LARGE SCALE GENOMIC DNA]</scope>
    <source>
        <strain evidence="1 2">GH2-6</strain>
    </source>
</reference>
<accession>A0A5C4JQ40</accession>
<reference evidence="1 2" key="2">
    <citation type="submission" date="2019-06" db="EMBL/GenBank/DDBJ databases">
        <title>Martelella lutilitoris sp. nov., isolated from a tidal mudflat.</title>
        <authorList>
            <person name="Kim Y.-J."/>
        </authorList>
    </citation>
    <scope>NUCLEOTIDE SEQUENCE [LARGE SCALE GENOMIC DNA]</scope>
    <source>
        <strain evidence="1 2">GH2-6</strain>
    </source>
</reference>
<gene>
    <name evidence="1" type="ORF">FF124_11240</name>
</gene>
<proteinExistence type="predicted"/>
<keyword evidence="2" id="KW-1185">Reference proteome</keyword>
<dbReference type="RefSeq" id="WP_138748592.1">
    <property type="nucleotide sequence ID" value="NZ_VCLB01000006.1"/>
</dbReference>
<protein>
    <submittedName>
        <fullName evidence="1">Uncharacterized protein</fullName>
    </submittedName>
</protein>
<dbReference type="AlphaFoldDB" id="A0A5C4JQ40"/>
<sequence length="430" mass="44140">MRIANEISVPGADQGAGGFQVAPDLRADAAGGGGNFGPAAVLDFAGSQYALTRIPLSGIAPASPSELAILSAVPFDRLVSFTRPGSATYVDPDGVIRVAAANMPRFDHTNGRRQLLLEGPATNKVLCNNANPTDLNGMGGSGAPAVLSVVDDTAALSAAGLSAICASGKVYRLDNTAGTADAFAVAAGDAGNTALHSISAYVRVAAGEGYLRISGVVNSPSFTNAAYQRVTLDGYATTTGATFSVRARPGAVVYFILPQLEQSAVTSSPIITSGGSAVTRPADKARLSGPVTALLQRDKASILVRFEALTGFVGRIVGGASYYPLLGYSGTDLEVDQTAVLASGLSRPSPRAGAAFGFDRAADTIGGSYNGNAVVTASRELLCDTAKIYLGRDENATTAERFATGWYDQLVIWPFRMTDADLQAKAVPYA</sequence>
<name>A0A5C4JQ40_9HYPH</name>
<evidence type="ECO:0000313" key="1">
    <source>
        <dbReference type="EMBL" id="TNB47430.1"/>
    </source>
</evidence>
<comment type="caution">
    <text evidence="1">The sequence shown here is derived from an EMBL/GenBank/DDBJ whole genome shotgun (WGS) entry which is preliminary data.</text>
</comment>